<name>A0A075JL32_9MICO</name>
<dbReference type="GeneID" id="41840991"/>
<dbReference type="HOGENOM" id="CLU_1336868_0_0_11"/>
<dbReference type="RefSeq" id="WP_038568169.1">
    <property type="nucleotide sequence ID" value="NZ_CP008889.1"/>
</dbReference>
<proteinExistence type="predicted"/>
<keyword evidence="2" id="KW-1185">Reference proteome</keyword>
<accession>A0A075JL32</accession>
<evidence type="ECO:0000313" key="2">
    <source>
        <dbReference type="Proteomes" id="UP000027986"/>
    </source>
</evidence>
<organism evidence="1 2">
    <name type="scientific">Dermacoccus nishinomiyaensis</name>
    <dbReference type="NCBI Taxonomy" id="1274"/>
    <lineage>
        <taxon>Bacteria</taxon>
        <taxon>Bacillati</taxon>
        <taxon>Actinomycetota</taxon>
        <taxon>Actinomycetes</taxon>
        <taxon>Micrococcales</taxon>
        <taxon>Dermacoccaceae</taxon>
        <taxon>Dermacoccus</taxon>
    </lineage>
</organism>
<dbReference type="EMBL" id="CP008889">
    <property type="protein sequence ID" value="AIF40803.1"/>
    <property type="molecule type" value="Genomic_DNA"/>
</dbReference>
<dbReference type="KEGG" id="dni:HX89_07475"/>
<evidence type="ECO:0008006" key="3">
    <source>
        <dbReference type="Google" id="ProtNLM"/>
    </source>
</evidence>
<reference evidence="1 2" key="1">
    <citation type="submission" date="2014-07" db="EMBL/GenBank/DDBJ databases">
        <title>Genome Sequencing of Dermacoccus nishinomiyaensis.</title>
        <authorList>
            <person name="Hong K.W."/>
            <person name="Chan K.G."/>
        </authorList>
    </citation>
    <scope>NUCLEOTIDE SEQUENCE [LARGE SCALE GENOMIC DNA]</scope>
    <source>
        <strain evidence="1 2">M25</strain>
    </source>
</reference>
<dbReference type="AlphaFoldDB" id="A0A075JL32"/>
<gene>
    <name evidence="1" type="ORF">HX89_07475</name>
</gene>
<sequence length="193" mass="20138">MTTTISTDSAATMFVLLEGPSDVAAVAAFMERDGLASPNVELVNLQGATNVGRVLGEIRQIRSDADVVGLCDAADTRAAEKALADDGLPVLDASDLPVYGFFVCEPDLEGELIHALGAERAKAAIEGAGLGSKFDALRTQAAWADEPLADQLRRFARAASGRKENAAAVLAAALGADEVPEPLAMLLDRIRYA</sequence>
<dbReference type="Proteomes" id="UP000027986">
    <property type="component" value="Chromosome"/>
</dbReference>
<dbReference type="eggNOG" id="COG3593">
    <property type="taxonomic scope" value="Bacteria"/>
</dbReference>
<dbReference type="OrthoDB" id="9152042at2"/>
<protein>
    <recommendedName>
        <fullName evidence="3">ATP-dependent endonuclease</fullName>
    </recommendedName>
</protein>
<evidence type="ECO:0000313" key="1">
    <source>
        <dbReference type="EMBL" id="AIF40803.1"/>
    </source>
</evidence>